<organism evidence="2 3">
    <name type="scientific">Steinernema glaseri</name>
    <dbReference type="NCBI Taxonomy" id="37863"/>
    <lineage>
        <taxon>Eukaryota</taxon>
        <taxon>Metazoa</taxon>
        <taxon>Ecdysozoa</taxon>
        <taxon>Nematoda</taxon>
        <taxon>Chromadorea</taxon>
        <taxon>Rhabditida</taxon>
        <taxon>Tylenchina</taxon>
        <taxon>Panagrolaimomorpha</taxon>
        <taxon>Strongyloidoidea</taxon>
        <taxon>Steinernematidae</taxon>
        <taxon>Steinernema</taxon>
    </lineage>
</organism>
<feature type="signal peptide" evidence="1">
    <location>
        <begin position="1"/>
        <end position="22"/>
    </location>
</feature>
<keyword evidence="2" id="KW-1185">Reference proteome</keyword>
<evidence type="ECO:0000256" key="1">
    <source>
        <dbReference type="SAM" id="SignalP"/>
    </source>
</evidence>
<accession>A0A1I7ZTY8</accession>
<dbReference type="WBParaSite" id="L893_g29520.t1">
    <property type="protein sequence ID" value="L893_g29520.t1"/>
    <property type="gene ID" value="L893_g29520"/>
</dbReference>
<dbReference type="AlphaFoldDB" id="A0A1I7ZTY8"/>
<proteinExistence type="predicted"/>
<evidence type="ECO:0000313" key="2">
    <source>
        <dbReference type="Proteomes" id="UP000095287"/>
    </source>
</evidence>
<sequence length="99" mass="11736">MTIARETLALLIASLCLAAVFAESSNVLRAKRSSSSEVDDQNNYIAKVKKWYDWNDSNLQVDKKWYDWQTIPSSDKRHQKRQFGNVLRNSRFEWNFLRH</sequence>
<reference evidence="3" key="1">
    <citation type="submission" date="2016-11" db="UniProtKB">
        <authorList>
            <consortium name="WormBaseParasite"/>
        </authorList>
    </citation>
    <scope>IDENTIFICATION</scope>
</reference>
<name>A0A1I7ZTY8_9BILA</name>
<evidence type="ECO:0000313" key="3">
    <source>
        <dbReference type="WBParaSite" id="L893_g29520.t1"/>
    </source>
</evidence>
<feature type="chain" id="PRO_5009313932" evidence="1">
    <location>
        <begin position="23"/>
        <end position="99"/>
    </location>
</feature>
<dbReference type="Proteomes" id="UP000095287">
    <property type="component" value="Unplaced"/>
</dbReference>
<keyword evidence="1" id="KW-0732">Signal</keyword>
<protein>
    <submittedName>
        <fullName evidence="3">RxLR effector protein</fullName>
    </submittedName>
</protein>